<dbReference type="Pfam" id="PF00038">
    <property type="entry name" value="Filament"/>
    <property type="match status" value="1"/>
</dbReference>
<dbReference type="GeneTree" id="ENSGT00940000166665"/>
<reference evidence="6" key="2">
    <citation type="submission" date="2025-08" db="UniProtKB">
        <authorList>
            <consortium name="Ensembl"/>
        </authorList>
    </citation>
    <scope>IDENTIFICATION</scope>
</reference>
<evidence type="ECO:0000256" key="1">
    <source>
        <dbReference type="ARBA" id="ARBA00022754"/>
    </source>
</evidence>
<dbReference type="InterPro" id="IPR018039">
    <property type="entry name" value="IF_conserved"/>
</dbReference>
<gene>
    <name evidence="6" type="primary">LOC102348788</name>
</gene>
<dbReference type="EMBL" id="AFYH01194178">
    <property type="status" value="NOT_ANNOTATED_CDS"/>
    <property type="molecule type" value="Genomic_DNA"/>
</dbReference>
<dbReference type="STRING" id="7897.ENSLACP00000009414"/>
<dbReference type="EMBL" id="AFYH01194177">
    <property type="status" value="NOT_ANNOTATED_CDS"/>
    <property type="molecule type" value="Genomic_DNA"/>
</dbReference>
<dbReference type="Gene3D" id="1.20.5.170">
    <property type="match status" value="1"/>
</dbReference>
<dbReference type="Gene3D" id="1.20.5.500">
    <property type="entry name" value="Single helix bin"/>
    <property type="match status" value="1"/>
</dbReference>
<proteinExistence type="inferred from homology"/>
<dbReference type="GO" id="GO:0030280">
    <property type="term" value="F:structural constituent of skin epidermis"/>
    <property type="evidence" value="ECO:0007669"/>
    <property type="project" value="TreeGrafter"/>
</dbReference>
<dbReference type="PROSITE" id="PS00226">
    <property type="entry name" value="IF_ROD_1"/>
    <property type="match status" value="1"/>
</dbReference>
<dbReference type="EMBL" id="AFYH01194176">
    <property type="status" value="NOT_ANNOTATED_CDS"/>
    <property type="molecule type" value="Genomic_DNA"/>
</dbReference>
<organism evidence="6 7">
    <name type="scientific">Latimeria chalumnae</name>
    <name type="common">Coelacanth</name>
    <dbReference type="NCBI Taxonomy" id="7897"/>
    <lineage>
        <taxon>Eukaryota</taxon>
        <taxon>Metazoa</taxon>
        <taxon>Chordata</taxon>
        <taxon>Craniata</taxon>
        <taxon>Vertebrata</taxon>
        <taxon>Euteleostomi</taxon>
        <taxon>Coelacanthiformes</taxon>
        <taxon>Coelacanthidae</taxon>
        <taxon>Latimeria</taxon>
    </lineage>
</organism>
<dbReference type="AlphaFoldDB" id="H3AIE3"/>
<dbReference type="Bgee" id="ENSLACG00000008304">
    <property type="expression patterns" value="Expressed in pelvic fin and 2 other cell types or tissues"/>
</dbReference>
<evidence type="ECO:0000313" key="7">
    <source>
        <dbReference type="Proteomes" id="UP000008672"/>
    </source>
</evidence>
<accession>H3AIE3</accession>
<keyword evidence="7" id="KW-1185">Reference proteome</keyword>
<dbReference type="InterPro" id="IPR003054">
    <property type="entry name" value="Keratin_II"/>
</dbReference>
<dbReference type="Gene3D" id="1.20.5.1160">
    <property type="entry name" value="Vasodilator-stimulated phosphoprotein"/>
    <property type="match status" value="1"/>
</dbReference>
<dbReference type="eggNOG" id="ENOG502RE8S">
    <property type="taxonomic scope" value="Eukaryota"/>
</dbReference>
<dbReference type="PROSITE" id="PS51842">
    <property type="entry name" value="IF_ROD_2"/>
    <property type="match status" value="1"/>
</dbReference>
<dbReference type="GO" id="GO:0031424">
    <property type="term" value="P:keratinization"/>
    <property type="evidence" value="ECO:0007669"/>
    <property type="project" value="TreeGrafter"/>
</dbReference>
<dbReference type="EMBL" id="AFYH01194179">
    <property type="status" value="NOT_ANNOTATED_CDS"/>
    <property type="molecule type" value="Genomic_DNA"/>
</dbReference>
<dbReference type="HOGENOM" id="CLU_012560_5_4_1"/>
<dbReference type="SMART" id="SM01391">
    <property type="entry name" value="Filament"/>
    <property type="match status" value="1"/>
</dbReference>
<dbReference type="GO" id="GO:0045095">
    <property type="term" value="C:keratin filament"/>
    <property type="evidence" value="ECO:0007669"/>
    <property type="project" value="InterPro"/>
</dbReference>
<dbReference type="PANTHER" id="PTHR45616:SF70">
    <property type="entry name" value="IF ROD DOMAIN-CONTAINING PROTEIN"/>
    <property type="match status" value="1"/>
</dbReference>
<dbReference type="GO" id="GO:0005615">
    <property type="term" value="C:extracellular space"/>
    <property type="evidence" value="ECO:0007669"/>
    <property type="project" value="TreeGrafter"/>
</dbReference>
<dbReference type="SUPFAM" id="SSF64593">
    <property type="entry name" value="Intermediate filament protein, coiled coil region"/>
    <property type="match status" value="3"/>
</dbReference>
<evidence type="ECO:0000259" key="5">
    <source>
        <dbReference type="PROSITE" id="PS51842"/>
    </source>
</evidence>
<dbReference type="EMBL" id="AFYH01194173">
    <property type="status" value="NOT_ANNOTATED_CDS"/>
    <property type="molecule type" value="Genomic_DNA"/>
</dbReference>
<keyword evidence="1 3" id="KW-0403">Intermediate filament</keyword>
<protein>
    <recommendedName>
        <fullName evidence="5">IF rod domain-containing protein</fullName>
    </recommendedName>
</protein>
<dbReference type="GO" id="GO:0045109">
    <property type="term" value="P:intermediate filament organization"/>
    <property type="evidence" value="ECO:0007669"/>
    <property type="project" value="TreeGrafter"/>
</dbReference>
<dbReference type="Proteomes" id="UP000008672">
    <property type="component" value="Unassembled WGS sequence"/>
</dbReference>
<sequence>MSPSSYRSRVSSVSSYPSRLLSAPLNVQVDPQFHQIRNQEKEEIKGLNNKFANFIDKVRHLEQQNTVLETQLKLLQEQSTYKSNVDQIVTLFSNNLKQQIDILGLEKGRLESEHANMQVEVEDLKNKYEDELNRRSDLENEFVLTKKDVDDAYLQKVGLEAKLEGLTDEIDLLKRIFDEEIKELLSQIKNTNVVVEMNNNRDLEMKHIVDDVKRQYEAMSAKSREDAEQLYKNKYDNMASQAVKYESDLKNVKNEIADMTRIIQRLNGEINTLKNQNANLDTAIAEEEDHGELEICNAKSRIQELEDTLRKAKQDIARQLREYHELMNIKLALDIEIATYRKLLEGEESRAAQAGPVQHPMVNAIDVLGNSMVQVKVPSHPLHAAPAASKKAVLIKTIETKNGKVLSESSHFTEE</sequence>
<reference evidence="7" key="1">
    <citation type="submission" date="2011-08" db="EMBL/GenBank/DDBJ databases">
        <title>The draft genome of Latimeria chalumnae.</title>
        <authorList>
            <person name="Di Palma F."/>
            <person name="Alfoldi J."/>
            <person name="Johnson J."/>
            <person name="Berlin A."/>
            <person name="Gnerre S."/>
            <person name="Jaffe D."/>
            <person name="MacCallum I."/>
            <person name="Young S."/>
            <person name="Walker B.J."/>
            <person name="Lander E."/>
            <person name="Lindblad-Toh K."/>
        </authorList>
    </citation>
    <scope>NUCLEOTIDE SEQUENCE [LARGE SCALE GENOMIC DNA]</scope>
    <source>
        <strain evidence="7">Wild caught</strain>
    </source>
</reference>
<evidence type="ECO:0000256" key="2">
    <source>
        <dbReference type="ARBA" id="ARBA00023054"/>
    </source>
</evidence>
<evidence type="ECO:0000256" key="4">
    <source>
        <dbReference type="SAM" id="Coils"/>
    </source>
</evidence>
<dbReference type="InParanoid" id="H3AIE3"/>
<dbReference type="PANTHER" id="PTHR45616">
    <property type="entry name" value="GATA-TYPE DOMAIN-CONTAINING PROTEIN"/>
    <property type="match status" value="1"/>
</dbReference>
<feature type="domain" description="IF rod" evidence="5">
    <location>
        <begin position="40"/>
        <end position="351"/>
    </location>
</feature>
<dbReference type="OMA" id="QTQKHND"/>
<evidence type="ECO:0000256" key="3">
    <source>
        <dbReference type="RuleBase" id="RU000685"/>
    </source>
</evidence>
<dbReference type="PRINTS" id="PR01276">
    <property type="entry name" value="TYPE2KERATIN"/>
</dbReference>
<name>H3AIE3_LATCH</name>
<reference evidence="6" key="3">
    <citation type="submission" date="2025-09" db="UniProtKB">
        <authorList>
            <consortium name="Ensembl"/>
        </authorList>
    </citation>
    <scope>IDENTIFICATION</scope>
</reference>
<comment type="similarity">
    <text evidence="3">Belongs to the intermediate filament family.</text>
</comment>
<dbReference type="InterPro" id="IPR039008">
    <property type="entry name" value="IF_rod_dom"/>
</dbReference>
<feature type="coiled-coil region" evidence="4">
    <location>
        <begin position="37"/>
        <end position="183"/>
    </location>
</feature>
<dbReference type="Ensembl" id="ENSLACT00000009486.1">
    <property type="protein sequence ID" value="ENSLACP00000009414.1"/>
    <property type="gene ID" value="ENSLACG00000008304.1"/>
</dbReference>
<keyword evidence="2 4" id="KW-0175">Coiled coil</keyword>
<feature type="coiled-coil region" evidence="4">
    <location>
        <begin position="235"/>
        <end position="329"/>
    </location>
</feature>
<evidence type="ECO:0000313" key="6">
    <source>
        <dbReference type="Ensembl" id="ENSLACP00000009414.1"/>
    </source>
</evidence>
<dbReference type="EMBL" id="AFYH01194175">
    <property type="status" value="NOT_ANNOTATED_CDS"/>
    <property type="molecule type" value="Genomic_DNA"/>
</dbReference>
<dbReference type="EMBL" id="AFYH01194174">
    <property type="status" value="NOT_ANNOTATED_CDS"/>
    <property type="molecule type" value="Genomic_DNA"/>
</dbReference>